<dbReference type="Pfam" id="PF13561">
    <property type="entry name" value="adh_short_C2"/>
    <property type="match status" value="1"/>
</dbReference>
<keyword evidence="2" id="KW-0560">Oxidoreductase</keyword>
<dbReference type="PRINTS" id="PR00081">
    <property type="entry name" value="GDHRDH"/>
</dbReference>
<dbReference type="PRINTS" id="PR00080">
    <property type="entry name" value="SDRFAMILY"/>
</dbReference>
<dbReference type="Gene3D" id="3.40.50.720">
    <property type="entry name" value="NAD(P)-binding Rossmann-like Domain"/>
    <property type="match status" value="1"/>
</dbReference>
<evidence type="ECO:0000256" key="2">
    <source>
        <dbReference type="ARBA" id="ARBA00023002"/>
    </source>
</evidence>
<reference evidence="3 4" key="1">
    <citation type="submission" date="2020-08" db="EMBL/GenBank/DDBJ databases">
        <title>Genomic Encyclopedia of Type Strains, Phase IV (KMG-IV): sequencing the most valuable type-strain genomes for metagenomic binning, comparative biology and taxonomic classification.</title>
        <authorList>
            <person name="Goeker M."/>
        </authorList>
    </citation>
    <scope>NUCLEOTIDE SEQUENCE [LARGE SCALE GENOMIC DNA]</scope>
    <source>
        <strain evidence="3 4">DSM 17328</strain>
    </source>
</reference>
<sequence length="252" mass="25721">MVMNPAGLVAGKSVIVTGGGSGIGRATVLLLVNEGAKVVLGDIDVAGGEETARLAAEAGGEAGFVRTDVAKTADVDALVNRAVALFGRLDGAVNNAGIDMEADPAMQWEESTYDRMAEVNGKSIFTCLKREIAQMVPQAGGSIVNIGSIVSFAGAPGRPAYVACKHAAIGLTRTAALEFAKNNIRVNAVCPGGILTPLMEKDQALKAAVAAANPMGRLGDANEVAEAVVWLLSDRSSYVNGHSIVIDGGFTA</sequence>
<dbReference type="Proteomes" id="UP000566324">
    <property type="component" value="Unassembled WGS sequence"/>
</dbReference>
<dbReference type="InterPro" id="IPR036291">
    <property type="entry name" value="NAD(P)-bd_dom_sf"/>
</dbReference>
<dbReference type="GO" id="GO:0016491">
    <property type="term" value="F:oxidoreductase activity"/>
    <property type="evidence" value="ECO:0007669"/>
    <property type="project" value="UniProtKB-KW"/>
</dbReference>
<dbReference type="RefSeq" id="WP_243451986.1">
    <property type="nucleotide sequence ID" value="NZ_JACHNZ010000061.1"/>
</dbReference>
<dbReference type="SUPFAM" id="SSF51735">
    <property type="entry name" value="NAD(P)-binding Rossmann-fold domains"/>
    <property type="match status" value="1"/>
</dbReference>
<dbReference type="PANTHER" id="PTHR24321">
    <property type="entry name" value="DEHYDROGENASES, SHORT CHAIN"/>
    <property type="match status" value="1"/>
</dbReference>
<dbReference type="InterPro" id="IPR020904">
    <property type="entry name" value="Sc_DH/Rdtase_CS"/>
</dbReference>
<protein>
    <submittedName>
        <fullName evidence="3">NAD(P)-dependent dehydrogenase (Short-subunit alcohol dehydrogenase family)</fullName>
    </submittedName>
</protein>
<comment type="similarity">
    <text evidence="1">Belongs to the short-chain dehydrogenases/reductases (SDR) family.</text>
</comment>
<evidence type="ECO:0000256" key="1">
    <source>
        <dbReference type="ARBA" id="ARBA00006484"/>
    </source>
</evidence>
<dbReference type="FunFam" id="3.40.50.720:FF:000084">
    <property type="entry name" value="Short-chain dehydrogenase reductase"/>
    <property type="match status" value="1"/>
</dbReference>
<dbReference type="EMBL" id="JACHNZ010000061">
    <property type="protein sequence ID" value="MBB4633836.1"/>
    <property type="molecule type" value="Genomic_DNA"/>
</dbReference>
<dbReference type="InterPro" id="IPR002347">
    <property type="entry name" value="SDR_fam"/>
</dbReference>
<comment type="caution">
    <text evidence="3">The sequence shown here is derived from an EMBL/GenBank/DDBJ whole genome shotgun (WGS) entry which is preliminary data.</text>
</comment>
<proteinExistence type="inferred from homology"/>
<dbReference type="NCBIfam" id="NF005559">
    <property type="entry name" value="PRK07231.1"/>
    <property type="match status" value="1"/>
</dbReference>
<name>A0A7W7B4F8_9SPHN</name>
<dbReference type="PANTHER" id="PTHR24321:SF8">
    <property type="entry name" value="ESTRADIOL 17-BETA-DEHYDROGENASE 8-RELATED"/>
    <property type="match status" value="1"/>
</dbReference>
<dbReference type="CDD" id="cd05233">
    <property type="entry name" value="SDR_c"/>
    <property type="match status" value="1"/>
</dbReference>
<organism evidence="3 4">
    <name type="scientific">Sphingosinicella soli</name>
    <dbReference type="NCBI Taxonomy" id="333708"/>
    <lineage>
        <taxon>Bacteria</taxon>
        <taxon>Pseudomonadati</taxon>
        <taxon>Pseudomonadota</taxon>
        <taxon>Alphaproteobacteria</taxon>
        <taxon>Sphingomonadales</taxon>
        <taxon>Sphingosinicellaceae</taxon>
        <taxon>Sphingosinicella</taxon>
    </lineage>
</organism>
<accession>A0A7W7B4F8</accession>
<dbReference type="AlphaFoldDB" id="A0A7W7B4F8"/>
<keyword evidence="4" id="KW-1185">Reference proteome</keyword>
<evidence type="ECO:0000313" key="4">
    <source>
        <dbReference type="Proteomes" id="UP000566324"/>
    </source>
</evidence>
<gene>
    <name evidence="3" type="ORF">GGQ98_003492</name>
</gene>
<dbReference type="PROSITE" id="PS00061">
    <property type="entry name" value="ADH_SHORT"/>
    <property type="match status" value="1"/>
</dbReference>
<evidence type="ECO:0000313" key="3">
    <source>
        <dbReference type="EMBL" id="MBB4633836.1"/>
    </source>
</evidence>